<comment type="caution">
    <text evidence="1">The sequence shown here is derived from an EMBL/GenBank/DDBJ whole genome shotgun (WGS) entry which is preliminary data.</text>
</comment>
<accession>A0ACA9KZ17</accession>
<evidence type="ECO:0000313" key="1">
    <source>
        <dbReference type="EMBL" id="CAG8498291.1"/>
    </source>
</evidence>
<name>A0ACA9KZ17_9GLOM</name>
<keyword evidence="2" id="KW-1185">Reference proteome</keyword>
<protein>
    <submittedName>
        <fullName evidence="1">2347_t:CDS:1</fullName>
    </submittedName>
</protein>
<reference evidence="1" key="1">
    <citation type="submission" date="2021-06" db="EMBL/GenBank/DDBJ databases">
        <authorList>
            <person name="Kallberg Y."/>
            <person name="Tangrot J."/>
            <person name="Rosling A."/>
        </authorList>
    </citation>
    <scope>NUCLEOTIDE SEQUENCE</scope>
    <source>
        <strain evidence="1">28 12/20/2015</strain>
    </source>
</reference>
<sequence length="257" mass="28979">MEKIVGGGEENDTQNNNPPSTETPNPPNISAFRQEAINTVEAALNLEPKIANSDLDEGCRQWKEQINAANDEKDIDNIKDRVNLQTEGKDAEALKKQLEEVEKAKGQQSYEDNQSAIDNLKNELAKKVSSEEYRQIIVETIEKTLTKYNIDANELDSEKITDQNQVNEIEKKVVKNAGEKGSQKKLALIFSESQQALKSGKAVEIKKAKNKLNNFMVSTDIYEKYLFSQREAEIKALLKELENYSSQKTTNPPSKFP</sequence>
<organism evidence="1 2">
    <name type="scientific">Cetraspora pellucida</name>
    <dbReference type="NCBI Taxonomy" id="1433469"/>
    <lineage>
        <taxon>Eukaryota</taxon>
        <taxon>Fungi</taxon>
        <taxon>Fungi incertae sedis</taxon>
        <taxon>Mucoromycota</taxon>
        <taxon>Glomeromycotina</taxon>
        <taxon>Glomeromycetes</taxon>
        <taxon>Diversisporales</taxon>
        <taxon>Gigasporaceae</taxon>
        <taxon>Cetraspora</taxon>
    </lineage>
</organism>
<dbReference type="Proteomes" id="UP000789366">
    <property type="component" value="Unassembled WGS sequence"/>
</dbReference>
<gene>
    <name evidence="1" type="ORF">SPELUC_LOCUS2887</name>
</gene>
<dbReference type="EMBL" id="CAJVPW010002075">
    <property type="protein sequence ID" value="CAG8498291.1"/>
    <property type="molecule type" value="Genomic_DNA"/>
</dbReference>
<evidence type="ECO:0000313" key="2">
    <source>
        <dbReference type="Proteomes" id="UP000789366"/>
    </source>
</evidence>
<proteinExistence type="predicted"/>